<name>A0ACC0I1F7_9ERIC</name>
<evidence type="ECO:0000313" key="2">
    <source>
        <dbReference type="Proteomes" id="UP001060215"/>
    </source>
</evidence>
<keyword evidence="2" id="KW-1185">Reference proteome</keyword>
<protein>
    <submittedName>
        <fullName evidence="1">AMSH-like ubiquitin thioesterase 3</fullName>
    </submittedName>
</protein>
<gene>
    <name evidence="1" type="ORF">LOK49_LG04G03303</name>
</gene>
<accession>A0ACC0I1F7</accession>
<reference evidence="1 2" key="1">
    <citation type="journal article" date="2022" name="Plant J.">
        <title>Chromosome-level genome of Camellia lanceoleosa provides a valuable resource for understanding genome evolution and self-incompatibility.</title>
        <authorList>
            <person name="Gong W."/>
            <person name="Xiao S."/>
            <person name="Wang L."/>
            <person name="Liao Z."/>
            <person name="Chang Y."/>
            <person name="Mo W."/>
            <person name="Hu G."/>
            <person name="Li W."/>
            <person name="Zhao G."/>
            <person name="Zhu H."/>
            <person name="Hu X."/>
            <person name="Ji K."/>
            <person name="Xiang X."/>
            <person name="Song Q."/>
            <person name="Yuan D."/>
            <person name="Jin S."/>
            <person name="Zhang L."/>
        </authorList>
    </citation>
    <scope>NUCLEOTIDE SEQUENCE [LARGE SCALE GENOMIC DNA]</scope>
    <source>
        <strain evidence="1">SQ_2022a</strain>
    </source>
</reference>
<comment type="caution">
    <text evidence="1">The sequence shown here is derived from an EMBL/GenBank/DDBJ whole genome shotgun (WGS) entry which is preliminary data.</text>
</comment>
<proteinExistence type="predicted"/>
<evidence type="ECO:0000313" key="1">
    <source>
        <dbReference type="EMBL" id="KAI8019115.1"/>
    </source>
</evidence>
<dbReference type="Proteomes" id="UP001060215">
    <property type="component" value="Chromosome 2"/>
</dbReference>
<organism evidence="1 2">
    <name type="scientific">Camellia lanceoleosa</name>
    <dbReference type="NCBI Taxonomy" id="1840588"/>
    <lineage>
        <taxon>Eukaryota</taxon>
        <taxon>Viridiplantae</taxon>
        <taxon>Streptophyta</taxon>
        <taxon>Embryophyta</taxon>
        <taxon>Tracheophyta</taxon>
        <taxon>Spermatophyta</taxon>
        <taxon>Magnoliopsida</taxon>
        <taxon>eudicotyledons</taxon>
        <taxon>Gunneridae</taxon>
        <taxon>Pentapetalae</taxon>
        <taxon>asterids</taxon>
        <taxon>Ericales</taxon>
        <taxon>Theaceae</taxon>
        <taxon>Camellia</taxon>
    </lineage>
</organism>
<sequence>MTMHGYRAVSKGFLDRTNKLHDVKQLQNKYSLLKKDWQSWSKLMDSRHGPTGISYNEATGLIQASDDWWAHYEKVDKNAIKFKTKPLEHMDLMRRVYEGATATGKYAWTPGAAFEPVGTNDGTSPAPDDYFEDSSGLPPFQPAAQHEHTVDHTVAQEDGAPATVHAASSGINDDDTPTSGRSKRKSPGPRHPHRKKGQSQGASLLASSMENLASSVKLQQRKIRVEHEYADSAQQLIQKCVRRLYSLEGLDPQDPLVPFAQALLDNPANQVLLMEMPTDAAVIAWLRTKKSFRDGPSVTNSEWVYTLVDMRIIQAILVMVVKIMLSLHRIMLSPRRITLSLHTQDYVVSEMRNSLLNQEVAQYDLQEVQDGESGVDKSTMESLLSLDDGRWSLPADASCLPLNNEASNAPLVLGNIRQPSPPHVLAQIHLDFLPISANKLFTSRCENMTRHVHKTSPTKISSTENLALLTQAPNVEIQRRESLFREI</sequence>
<dbReference type="EMBL" id="CM045759">
    <property type="protein sequence ID" value="KAI8019115.1"/>
    <property type="molecule type" value="Genomic_DNA"/>
</dbReference>